<comment type="similarity">
    <text evidence="1">Belongs to the plant acyltransferase family.</text>
</comment>
<accession>A0ABU6ZL96</accession>
<organism evidence="2 3">
    <name type="scientific">Stylosanthes scabra</name>
    <dbReference type="NCBI Taxonomy" id="79078"/>
    <lineage>
        <taxon>Eukaryota</taxon>
        <taxon>Viridiplantae</taxon>
        <taxon>Streptophyta</taxon>
        <taxon>Embryophyta</taxon>
        <taxon>Tracheophyta</taxon>
        <taxon>Spermatophyta</taxon>
        <taxon>Magnoliopsida</taxon>
        <taxon>eudicotyledons</taxon>
        <taxon>Gunneridae</taxon>
        <taxon>Pentapetalae</taxon>
        <taxon>rosids</taxon>
        <taxon>fabids</taxon>
        <taxon>Fabales</taxon>
        <taxon>Fabaceae</taxon>
        <taxon>Papilionoideae</taxon>
        <taxon>50 kb inversion clade</taxon>
        <taxon>dalbergioids sensu lato</taxon>
        <taxon>Dalbergieae</taxon>
        <taxon>Pterocarpus clade</taxon>
        <taxon>Stylosanthes</taxon>
    </lineage>
</organism>
<reference evidence="2 3" key="1">
    <citation type="journal article" date="2023" name="Plants (Basel)">
        <title>Bridging the Gap: Combining Genomics and Transcriptomics Approaches to Understand Stylosanthes scabra, an Orphan Legume from the Brazilian Caatinga.</title>
        <authorList>
            <person name="Ferreira-Neto J.R.C."/>
            <person name="da Silva M.D."/>
            <person name="Binneck E."/>
            <person name="de Melo N.F."/>
            <person name="da Silva R.H."/>
            <person name="de Melo A.L.T.M."/>
            <person name="Pandolfi V."/>
            <person name="Bustamante F.O."/>
            <person name="Brasileiro-Vidal A.C."/>
            <person name="Benko-Iseppon A.M."/>
        </authorList>
    </citation>
    <scope>NUCLEOTIDE SEQUENCE [LARGE SCALE GENOMIC DNA]</scope>
    <source>
        <tissue evidence="2">Leaves</tissue>
    </source>
</reference>
<dbReference type="InterPro" id="IPR023213">
    <property type="entry name" value="CAT-like_dom_sf"/>
</dbReference>
<gene>
    <name evidence="2" type="ORF">PIB30_067279</name>
</gene>
<dbReference type="PANTHER" id="PTHR31642">
    <property type="entry name" value="TRICHOTHECENE 3-O-ACETYLTRANSFERASE"/>
    <property type="match status" value="1"/>
</dbReference>
<evidence type="ECO:0000256" key="1">
    <source>
        <dbReference type="ARBA" id="ARBA00009861"/>
    </source>
</evidence>
<comment type="caution">
    <text evidence="2">The sequence shown here is derived from an EMBL/GenBank/DDBJ whole genome shotgun (WGS) entry which is preliminary data.</text>
</comment>
<dbReference type="EMBL" id="JASCZI010272560">
    <property type="protein sequence ID" value="MED6222740.1"/>
    <property type="molecule type" value="Genomic_DNA"/>
</dbReference>
<evidence type="ECO:0000313" key="2">
    <source>
        <dbReference type="EMBL" id="MED6222740.1"/>
    </source>
</evidence>
<name>A0ABU6ZL96_9FABA</name>
<evidence type="ECO:0000313" key="3">
    <source>
        <dbReference type="Proteomes" id="UP001341840"/>
    </source>
</evidence>
<dbReference type="InterPro" id="IPR050317">
    <property type="entry name" value="Plant_Fungal_Acyltransferase"/>
</dbReference>
<dbReference type="Pfam" id="PF02458">
    <property type="entry name" value="Transferase"/>
    <property type="match status" value="1"/>
</dbReference>
<proteinExistence type="inferred from homology"/>
<dbReference type="Proteomes" id="UP001341840">
    <property type="component" value="Unassembled WGS sequence"/>
</dbReference>
<protein>
    <submittedName>
        <fullName evidence="2">Uncharacterized protein</fullName>
    </submittedName>
</protein>
<dbReference type="PANTHER" id="PTHR31642:SF266">
    <property type="entry name" value="HXXXD-TYPE ACYL-TRANSFERASE FAMILY PROTEIN"/>
    <property type="match status" value="1"/>
</dbReference>
<dbReference type="Gene3D" id="3.30.559.10">
    <property type="entry name" value="Chloramphenicol acetyltransferase-like domain"/>
    <property type="match status" value="2"/>
</dbReference>
<keyword evidence="3" id="KW-1185">Reference proteome</keyword>
<sequence>MCGGSNGKGESSLFTVRVTNQEVIAAVLPVQEHWLPFSNLDLLLPPIDVSVFFCYNNTNRMSFGSMLRSLKNALGQALVSYYAFAGEVVHINSMGEPELLCNNRGVDFVEVEADLHLQNLNFYNPDESIQGKLVPIKKHGVLAIQFCYKNTSLSATYLKCGGIMVACTFDHRIADAYSANMFLVSWAQISRPIKPATLAPPCFRRSLLNPRRPLCIHPSLDDMYVPISISPPPFEPEPDNSDSLISRIYYITADQLCRMQSLASSSSSLDHIKNRTKLESFSAFLWKMVAMAAASSSSTTTLTGDCGKRFVVKMGVVVDGRKRLSNCDQSKEATMNSYFGNVLSVPFGGKPVEDLVEKPLSWAAEEVHKFLDTAVTEEHFLELIDLVEEHRPTSALARIYSGNTADVGPALVVSSGQRFSQSKIDFGWGKPMFGSYHFPWGDDTGYVMPMLSPKRNGDWVVYMHLLKGHIDFIKSKAAHVFKPLTWDYLNTQHY</sequence>